<dbReference type="Proteomes" id="UP000007110">
    <property type="component" value="Unassembled WGS sequence"/>
</dbReference>
<feature type="compositionally biased region" description="Acidic residues" evidence="8">
    <location>
        <begin position="300"/>
        <end position="310"/>
    </location>
</feature>
<keyword evidence="3 7" id="KW-0863">Zinc-finger</keyword>
<evidence type="ECO:0000313" key="10">
    <source>
        <dbReference type="EnsemblMetazoa" id="XP_030854041"/>
    </source>
</evidence>
<keyword evidence="4" id="KW-0862">Zinc</keyword>
<sequence length="387" mass="44853">MYFYRKCEMCEQDSSKYTCPRCQMKTCCLSCVKNHKSQRGCSGVRDKTPYVPIKEFTENHLLNDYRLLEDMDRKRYAANGDVKNKPGYLNFRWKLVSKKAADRGVRLRLLPHFFSKHKENSTTFIKKTKLIAWHVKWIFPKSSAEFTDTRLSEEVILREALDKYLHPDRADPVIRQRLKKYCSKGIDDVEVYMKVEDKPANTVRYYSLALDKTLGANLKGKIIVEYPTFHVTLRDDTEQYQLLDHEKMDQSRVAVENNSQSVNTLEQEKEDGEDEGPPEETTSHQIDDAKSQSVNTVEKEMEDGEDETPPEETTSHQIDDAKLQSVSTVEQGMEDEEDETPPEETTSRQIDDLKPQSLSTMEQERKDGDADEGLPEEISSHKMNNTR</sequence>
<dbReference type="InterPro" id="IPR007529">
    <property type="entry name" value="Znf_HIT"/>
</dbReference>
<evidence type="ECO:0000256" key="1">
    <source>
        <dbReference type="ARBA" id="ARBA00022553"/>
    </source>
</evidence>
<protein>
    <recommendedName>
        <fullName evidence="9">HIT-type domain-containing protein</fullName>
    </recommendedName>
</protein>
<dbReference type="EnsemblMetazoa" id="XM_030998181">
    <property type="protein sequence ID" value="XP_030854041"/>
    <property type="gene ID" value="LOC754563"/>
</dbReference>
<dbReference type="InterPro" id="IPR051639">
    <property type="entry name" value="BCD1"/>
</dbReference>
<feature type="region of interest" description="Disordered" evidence="8">
    <location>
        <begin position="251"/>
        <end position="387"/>
    </location>
</feature>
<dbReference type="InterPro" id="IPR057721">
    <property type="entry name" value="BCD1_alpha/beta"/>
</dbReference>
<keyword evidence="11" id="KW-1185">Reference proteome</keyword>
<organism evidence="10 11">
    <name type="scientific">Strongylocentrotus purpuratus</name>
    <name type="common">Purple sea urchin</name>
    <dbReference type="NCBI Taxonomy" id="7668"/>
    <lineage>
        <taxon>Eukaryota</taxon>
        <taxon>Metazoa</taxon>
        <taxon>Echinodermata</taxon>
        <taxon>Eleutherozoa</taxon>
        <taxon>Echinozoa</taxon>
        <taxon>Echinoidea</taxon>
        <taxon>Euechinoidea</taxon>
        <taxon>Echinacea</taxon>
        <taxon>Camarodonta</taxon>
        <taxon>Echinidea</taxon>
        <taxon>Strongylocentrotidae</taxon>
        <taxon>Strongylocentrotus</taxon>
    </lineage>
</organism>
<dbReference type="RefSeq" id="XP_030854041.1">
    <property type="nucleotide sequence ID" value="XM_030998181.1"/>
</dbReference>
<keyword evidence="1" id="KW-0597">Phosphoprotein</keyword>
<feature type="compositionally biased region" description="Polar residues" evidence="8">
    <location>
        <begin position="256"/>
        <end position="265"/>
    </location>
</feature>
<proteinExistence type="inferred from homology"/>
<reference evidence="11" key="1">
    <citation type="submission" date="2015-02" db="EMBL/GenBank/DDBJ databases">
        <title>Genome sequencing for Strongylocentrotus purpuratus.</title>
        <authorList>
            <person name="Murali S."/>
            <person name="Liu Y."/>
            <person name="Vee V."/>
            <person name="English A."/>
            <person name="Wang M."/>
            <person name="Skinner E."/>
            <person name="Han Y."/>
            <person name="Muzny D.M."/>
            <person name="Worley K.C."/>
            <person name="Gibbs R.A."/>
        </authorList>
    </citation>
    <scope>NUCLEOTIDE SEQUENCE</scope>
</reference>
<comment type="similarity">
    <text evidence="6">Belongs to the BCD1 family.</text>
</comment>
<evidence type="ECO:0000256" key="2">
    <source>
        <dbReference type="ARBA" id="ARBA00022723"/>
    </source>
</evidence>
<name>A0A7M7PQH4_STRPU</name>
<feature type="compositionally biased region" description="Basic and acidic residues" evidence="8">
    <location>
        <begin position="313"/>
        <end position="322"/>
    </location>
</feature>
<dbReference type="GeneID" id="754563"/>
<dbReference type="PANTHER" id="PTHR13483:SF3">
    <property type="entry name" value="BOX C_D SNORNA PROTEIN 1"/>
    <property type="match status" value="1"/>
</dbReference>
<dbReference type="Gene3D" id="3.30.60.190">
    <property type="match status" value="1"/>
</dbReference>
<feature type="domain" description="HIT-type" evidence="9">
    <location>
        <begin position="7"/>
        <end position="41"/>
    </location>
</feature>
<dbReference type="PANTHER" id="PTHR13483">
    <property type="entry name" value="BOX C_D SNORNA PROTEIN 1-RELATED"/>
    <property type="match status" value="1"/>
</dbReference>
<dbReference type="Pfam" id="PF04438">
    <property type="entry name" value="zf-HIT"/>
    <property type="match status" value="1"/>
</dbReference>
<dbReference type="SUPFAM" id="SSF144232">
    <property type="entry name" value="HIT/MYND zinc finger-like"/>
    <property type="match status" value="1"/>
</dbReference>
<dbReference type="GO" id="GO:0008270">
    <property type="term" value="F:zinc ion binding"/>
    <property type="evidence" value="ECO:0007669"/>
    <property type="project" value="UniProtKB-UniRule"/>
</dbReference>
<evidence type="ECO:0000259" key="9">
    <source>
        <dbReference type="PROSITE" id="PS51083"/>
    </source>
</evidence>
<dbReference type="PROSITE" id="PS51083">
    <property type="entry name" value="ZF_HIT"/>
    <property type="match status" value="1"/>
</dbReference>
<evidence type="ECO:0000256" key="6">
    <source>
        <dbReference type="ARBA" id="ARBA00049654"/>
    </source>
</evidence>
<dbReference type="AlphaFoldDB" id="A0A7M7PQH4"/>
<keyword evidence="2" id="KW-0479">Metal-binding</keyword>
<feature type="compositionally biased region" description="Acidic residues" evidence="8">
    <location>
        <begin position="268"/>
        <end position="278"/>
    </location>
</feature>
<evidence type="ECO:0000256" key="8">
    <source>
        <dbReference type="SAM" id="MobiDB-lite"/>
    </source>
</evidence>
<accession>A0A7M7PQH4</accession>
<evidence type="ECO:0000256" key="4">
    <source>
        <dbReference type="ARBA" id="ARBA00022833"/>
    </source>
</evidence>
<evidence type="ECO:0000256" key="5">
    <source>
        <dbReference type="ARBA" id="ARBA00049598"/>
    </source>
</evidence>
<feature type="compositionally biased region" description="Basic and acidic residues" evidence="8">
    <location>
        <begin position="345"/>
        <end position="354"/>
    </location>
</feature>
<feature type="compositionally biased region" description="Acidic residues" evidence="8">
    <location>
        <begin position="332"/>
        <end position="342"/>
    </location>
</feature>
<evidence type="ECO:0000256" key="7">
    <source>
        <dbReference type="PROSITE-ProRule" id="PRU00453"/>
    </source>
</evidence>
<feature type="compositionally biased region" description="Basic and acidic residues" evidence="8">
    <location>
        <begin position="281"/>
        <end position="290"/>
    </location>
</feature>
<dbReference type="CTD" id="54680"/>
<comment type="function">
    <text evidence="5">Required for box C/D snoRNAs accumulation involved in snoRNA processing, snoRNA transport to the nucleolus and ribosome biogenesis.</text>
</comment>
<evidence type="ECO:0000256" key="3">
    <source>
        <dbReference type="ARBA" id="ARBA00022771"/>
    </source>
</evidence>
<dbReference type="Pfam" id="PF25790">
    <property type="entry name" value="BCD1"/>
    <property type="match status" value="1"/>
</dbReference>
<reference evidence="10" key="2">
    <citation type="submission" date="2021-01" db="UniProtKB">
        <authorList>
            <consortium name="EnsemblMetazoa"/>
        </authorList>
    </citation>
    <scope>IDENTIFICATION</scope>
</reference>
<dbReference type="CDD" id="cd23023">
    <property type="entry name" value="zf-HIT_BCD1"/>
    <property type="match status" value="1"/>
</dbReference>
<evidence type="ECO:0000313" key="11">
    <source>
        <dbReference type="Proteomes" id="UP000007110"/>
    </source>
</evidence>